<comment type="caution">
    <text evidence="3">The sequence shown here is derived from an EMBL/GenBank/DDBJ whole genome shotgun (WGS) entry which is preliminary data.</text>
</comment>
<dbReference type="eggNOG" id="COG2388">
    <property type="taxonomic scope" value="Bacteria"/>
</dbReference>
<dbReference type="RefSeq" id="WP_035960424.1">
    <property type="nucleotide sequence ID" value="NZ_JROM01000007.1"/>
</dbReference>
<evidence type="ECO:0000259" key="2">
    <source>
        <dbReference type="PROSITE" id="PS51729"/>
    </source>
</evidence>
<dbReference type="InterPro" id="IPR016181">
    <property type="entry name" value="Acyl_CoA_acyltransferase"/>
</dbReference>
<proteinExistence type="predicted"/>
<evidence type="ECO:0000259" key="1">
    <source>
        <dbReference type="PROSITE" id="PS51186"/>
    </source>
</evidence>
<dbReference type="SUPFAM" id="SSF55729">
    <property type="entry name" value="Acyl-CoA N-acyltransferases (Nat)"/>
    <property type="match status" value="1"/>
</dbReference>
<feature type="domain" description="N-acetyltransferase" evidence="1">
    <location>
        <begin position="1"/>
        <end position="114"/>
    </location>
</feature>
<name>A0A0B0DFL7_9MICC</name>
<dbReference type="InterPro" id="IPR045057">
    <property type="entry name" value="Gcn5-rel_NAT"/>
</dbReference>
<dbReference type="InterPro" id="IPR000182">
    <property type="entry name" value="GNAT_dom"/>
</dbReference>
<accession>A0A0B0DFL7</accession>
<evidence type="ECO:0000313" key="3">
    <source>
        <dbReference type="EMBL" id="KHE75515.1"/>
    </source>
</evidence>
<keyword evidence="3" id="KW-0808">Transferase</keyword>
<feature type="domain" description="N-acetyltransferase" evidence="2">
    <location>
        <begin position="18"/>
        <end position="105"/>
    </location>
</feature>
<dbReference type="GO" id="GO:0016747">
    <property type="term" value="F:acyltransferase activity, transferring groups other than amino-acyl groups"/>
    <property type="evidence" value="ECO:0007669"/>
    <property type="project" value="InterPro"/>
</dbReference>
<evidence type="ECO:0000313" key="4">
    <source>
        <dbReference type="Proteomes" id="UP000030664"/>
    </source>
</evidence>
<dbReference type="InterPro" id="IPR031165">
    <property type="entry name" value="GNAT_YJDJ"/>
</dbReference>
<dbReference type="PROSITE" id="PS51186">
    <property type="entry name" value="GNAT"/>
    <property type="match status" value="1"/>
</dbReference>
<gene>
    <name evidence="3" type="ORF">AS25_01195</name>
</gene>
<dbReference type="Gene3D" id="3.40.630.30">
    <property type="match status" value="1"/>
</dbReference>
<dbReference type="STRING" id="223184.AS25_01195"/>
<dbReference type="PANTHER" id="PTHR31435:SF10">
    <property type="entry name" value="BSR4717 PROTEIN"/>
    <property type="match status" value="1"/>
</dbReference>
<sequence>MTTEPTPQINDSPDLKVVPNHDASRYELWDGEQYIGFLGVEVLEDGTVDLQHTIISEAFGRRGYARTLVTRVLDDYRQRGLKVRDTCSYIQDYMRRFPFYRELLATTPDPRTRG</sequence>
<reference evidence="3 4" key="1">
    <citation type="submission" date="2014-09" db="EMBL/GenBank/DDBJ databases">
        <title>High-quality draft genome sequence of Kocuria marina SO9-6, an actinobacterium isolated from a copper mine.</title>
        <authorList>
            <person name="Castro D.B."/>
            <person name="Pereira L.B."/>
            <person name="Silva M.V."/>
            <person name="Silva B.P."/>
            <person name="Zanardi B.R."/>
            <person name="Carlos C."/>
            <person name="Belgini D.R."/>
            <person name="Limache E.G."/>
            <person name="Lacerda G.V."/>
            <person name="Nery M.B."/>
            <person name="Gomes M.B."/>
            <person name="Souza S."/>
            <person name="Silva T.M."/>
            <person name="Rodrigues V.D."/>
            <person name="Paulino L.C."/>
            <person name="Vicentini R."/>
            <person name="Ferraz L.F."/>
            <person name="Ottoboni L.M."/>
        </authorList>
    </citation>
    <scope>NUCLEOTIDE SEQUENCE [LARGE SCALE GENOMIC DNA]</scope>
    <source>
        <strain evidence="3 4">SO9-6</strain>
    </source>
</reference>
<dbReference type="Proteomes" id="UP000030664">
    <property type="component" value="Unassembled WGS sequence"/>
</dbReference>
<dbReference type="Pfam" id="PF14542">
    <property type="entry name" value="Acetyltransf_CG"/>
    <property type="match status" value="1"/>
</dbReference>
<dbReference type="PANTHER" id="PTHR31435">
    <property type="entry name" value="PROTEIN NATD1"/>
    <property type="match status" value="1"/>
</dbReference>
<dbReference type="PROSITE" id="PS51729">
    <property type="entry name" value="GNAT_YJDJ"/>
    <property type="match status" value="1"/>
</dbReference>
<organism evidence="3 4">
    <name type="scientific">Kocuria marina</name>
    <dbReference type="NCBI Taxonomy" id="223184"/>
    <lineage>
        <taxon>Bacteria</taxon>
        <taxon>Bacillati</taxon>
        <taxon>Actinomycetota</taxon>
        <taxon>Actinomycetes</taxon>
        <taxon>Micrococcales</taxon>
        <taxon>Micrococcaceae</taxon>
        <taxon>Kocuria</taxon>
    </lineage>
</organism>
<dbReference type="AlphaFoldDB" id="A0A0B0DFL7"/>
<dbReference type="EMBL" id="JROM01000007">
    <property type="protein sequence ID" value="KHE75515.1"/>
    <property type="molecule type" value="Genomic_DNA"/>
</dbReference>
<protein>
    <submittedName>
        <fullName evidence="3">Acetyltransferase</fullName>
    </submittedName>
</protein>